<dbReference type="AlphaFoldDB" id="A0A0F9MG26"/>
<reference evidence="1" key="1">
    <citation type="journal article" date="2015" name="Nature">
        <title>Complex archaea that bridge the gap between prokaryotes and eukaryotes.</title>
        <authorList>
            <person name="Spang A."/>
            <person name="Saw J.H."/>
            <person name="Jorgensen S.L."/>
            <person name="Zaremba-Niedzwiedzka K."/>
            <person name="Martijn J."/>
            <person name="Lind A.E."/>
            <person name="van Eijk R."/>
            <person name="Schleper C."/>
            <person name="Guy L."/>
            <person name="Ettema T.J."/>
        </authorList>
    </citation>
    <scope>NUCLEOTIDE SEQUENCE</scope>
</reference>
<evidence type="ECO:0000313" key="1">
    <source>
        <dbReference type="EMBL" id="KKM75575.1"/>
    </source>
</evidence>
<sequence length="83" mass="8710">SESTPATGGTSAADHAAANLVGKNRGQFNKWAFADPLIRKDTALQRSITDKSFINSLLQLGKVFEDGDGVFQSGAPGEEVTAE</sequence>
<dbReference type="EMBL" id="LAZR01008952">
    <property type="protein sequence ID" value="KKM75575.1"/>
    <property type="molecule type" value="Genomic_DNA"/>
</dbReference>
<proteinExistence type="predicted"/>
<protein>
    <submittedName>
        <fullName evidence="1">Uncharacterized protein</fullName>
    </submittedName>
</protein>
<gene>
    <name evidence="1" type="ORF">LCGC14_1388800</name>
</gene>
<feature type="non-terminal residue" evidence="1">
    <location>
        <position position="1"/>
    </location>
</feature>
<name>A0A0F9MG26_9ZZZZ</name>
<organism evidence="1">
    <name type="scientific">marine sediment metagenome</name>
    <dbReference type="NCBI Taxonomy" id="412755"/>
    <lineage>
        <taxon>unclassified sequences</taxon>
        <taxon>metagenomes</taxon>
        <taxon>ecological metagenomes</taxon>
    </lineage>
</organism>
<accession>A0A0F9MG26</accession>
<comment type="caution">
    <text evidence="1">The sequence shown here is derived from an EMBL/GenBank/DDBJ whole genome shotgun (WGS) entry which is preliminary data.</text>
</comment>